<dbReference type="EMBL" id="JAVFWL010000006">
    <property type="protein sequence ID" value="KAK6763430.1"/>
    <property type="molecule type" value="Genomic_DNA"/>
</dbReference>
<proteinExistence type="predicted"/>
<sequence>MAISSKKVSPEAVTRFMLMIAARTSEANIRCGILPLKMIGVEIGVDEQKVDSPMTPSPFVLSANHSDYFGSYLASTKSEE</sequence>
<evidence type="ECO:0000313" key="2">
    <source>
        <dbReference type="Proteomes" id="UP001303046"/>
    </source>
</evidence>
<evidence type="ECO:0000313" key="1">
    <source>
        <dbReference type="EMBL" id="KAK6763430.1"/>
    </source>
</evidence>
<accession>A0ABR1EL70</accession>
<reference evidence="1 2" key="1">
    <citation type="submission" date="2023-08" db="EMBL/GenBank/DDBJ databases">
        <title>A Necator americanus chromosomal reference genome.</title>
        <authorList>
            <person name="Ilik V."/>
            <person name="Petrzelkova K.J."/>
            <person name="Pardy F."/>
            <person name="Fuh T."/>
            <person name="Niatou-Singa F.S."/>
            <person name="Gouil Q."/>
            <person name="Baker L."/>
            <person name="Ritchie M.E."/>
            <person name="Jex A.R."/>
            <person name="Gazzola D."/>
            <person name="Li H."/>
            <person name="Toshio Fujiwara R."/>
            <person name="Zhan B."/>
            <person name="Aroian R.V."/>
            <person name="Pafco B."/>
            <person name="Schwarz E.M."/>
        </authorList>
    </citation>
    <scope>NUCLEOTIDE SEQUENCE [LARGE SCALE GENOMIC DNA]</scope>
    <source>
        <strain evidence="1 2">Aroian</strain>
        <tissue evidence="1">Whole animal</tissue>
    </source>
</reference>
<name>A0ABR1EL70_NECAM</name>
<protein>
    <submittedName>
        <fullName evidence="1">Uncharacterized protein</fullName>
    </submittedName>
</protein>
<dbReference type="Proteomes" id="UP001303046">
    <property type="component" value="Unassembled WGS sequence"/>
</dbReference>
<organism evidence="1 2">
    <name type="scientific">Necator americanus</name>
    <name type="common">Human hookworm</name>
    <dbReference type="NCBI Taxonomy" id="51031"/>
    <lineage>
        <taxon>Eukaryota</taxon>
        <taxon>Metazoa</taxon>
        <taxon>Ecdysozoa</taxon>
        <taxon>Nematoda</taxon>
        <taxon>Chromadorea</taxon>
        <taxon>Rhabditida</taxon>
        <taxon>Rhabditina</taxon>
        <taxon>Rhabditomorpha</taxon>
        <taxon>Strongyloidea</taxon>
        <taxon>Ancylostomatidae</taxon>
        <taxon>Bunostominae</taxon>
        <taxon>Necator</taxon>
    </lineage>
</organism>
<gene>
    <name evidence="1" type="primary">Necator_chrX.g24108</name>
    <name evidence="1" type="ORF">RB195_023943</name>
</gene>
<keyword evidence="2" id="KW-1185">Reference proteome</keyword>
<comment type="caution">
    <text evidence="1">The sequence shown here is derived from an EMBL/GenBank/DDBJ whole genome shotgun (WGS) entry which is preliminary data.</text>
</comment>